<comment type="caution">
    <text evidence="2">The sequence shown here is derived from an EMBL/GenBank/DDBJ whole genome shotgun (WGS) entry which is preliminary data.</text>
</comment>
<evidence type="ECO:0000313" key="2">
    <source>
        <dbReference type="EMBL" id="MCS7484602.1"/>
    </source>
</evidence>
<feature type="compositionally biased region" description="Polar residues" evidence="1">
    <location>
        <begin position="100"/>
        <end position="115"/>
    </location>
</feature>
<evidence type="ECO:0000313" key="3">
    <source>
        <dbReference type="Proteomes" id="UP001141259"/>
    </source>
</evidence>
<dbReference type="AlphaFoldDB" id="A0A9X2VY88"/>
<protein>
    <submittedName>
        <fullName evidence="2">Uncharacterized protein</fullName>
    </submittedName>
</protein>
<proteinExistence type="predicted"/>
<sequence length="162" mass="17641">MGDRVGSDWDEHVMVGLANTTVRLRPDIGFEQVALAGHLMLAPDFAVLDGPRLPVVEPFELMPSLLEQIVTEAECRRPLGRGRNQAADDLVGEPSGGGQIQRSSTSDLRSANQSRANHHNTRPNPGGGPQTSIVLTRHLEADQTPEIRGNVRHFQGSRRRAA</sequence>
<reference evidence="2" key="1">
    <citation type="submission" date="2022-08" db="EMBL/GenBank/DDBJ databases">
        <authorList>
            <person name="Tistechok S."/>
            <person name="Samborskyy M."/>
            <person name="Roman I."/>
        </authorList>
    </citation>
    <scope>NUCLEOTIDE SEQUENCE</scope>
    <source>
        <strain evidence="2">DSM 103496</strain>
    </source>
</reference>
<gene>
    <name evidence="2" type="ORF">NZH93_47900</name>
</gene>
<name>A0A9X2VY88_9PSEU</name>
<dbReference type="RefSeq" id="WP_259630047.1">
    <property type="nucleotide sequence ID" value="NZ_JANYMP010000049.1"/>
</dbReference>
<dbReference type="Proteomes" id="UP001141259">
    <property type="component" value="Unassembled WGS sequence"/>
</dbReference>
<evidence type="ECO:0000256" key="1">
    <source>
        <dbReference type="SAM" id="MobiDB-lite"/>
    </source>
</evidence>
<dbReference type="EMBL" id="JANYMP010000049">
    <property type="protein sequence ID" value="MCS7484602.1"/>
    <property type="molecule type" value="Genomic_DNA"/>
</dbReference>
<feature type="region of interest" description="Disordered" evidence="1">
    <location>
        <begin position="78"/>
        <end position="162"/>
    </location>
</feature>
<organism evidence="2 3">
    <name type="scientific">Umezawaea endophytica</name>
    <dbReference type="NCBI Taxonomy" id="1654476"/>
    <lineage>
        <taxon>Bacteria</taxon>
        <taxon>Bacillati</taxon>
        <taxon>Actinomycetota</taxon>
        <taxon>Actinomycetes</taxon>
        <taxon>Pseudonocardiales</taxon>
        <taxon>Pseudonocardiaceae</taxon>
        <taxon>Umezawaea</taxon>
    </lineage>
</organism>
<accession>A0A9X2VY88</accession>
<keyword evidence="3" id="KW-1185">Reference proteome</keyword>